<keyword evidence="1" id="KW-0479">Metal-binding</keyword>
<dbReference type="Gene3D" id="1.10.600.10">
    <property type="entry name" value="Farnesyl Diphosphate Synthase"/>
    <property type="match status" value="1"/>
</dbReference>
<dbReference type="InterPro" id="IPR050148">
    <property type="entry name" value="Terpene_synthase-like"/>
</dbReference>
<dbReference type="InterPro" id="IPR008949">
    <property type="entry name" value="Isoprenoid_synthase_dom_sf"/>
</dbReference>
<evidence type="ECO:0000313" key="6">
    <source>
        <dbReference type="Proteomes" id="UP001280121"/>
    </source>
</evidence>
<accession>A0AAD9UAA2</accession>
<feature type="domain" description="Terpene synthase metal-binding" evidence="4">
    <location>
        <begin position="79"/>
        <end position="253"/>
    </location>
</feature>
<dbReference type="Pfam" id="PF03936">
    <property type="entry name" value="Terpene_synth_C"/>
    <property type="match status" value="1"/>
</dbReference>
<protein>
    <recommendedName>
        <fullName evidence="4">Terpene synthase metal-binding domain-containing protein</fullName>
    </recommendedName>
</protein>
<evidence type="ECO:0000256" key="3">
    <source>
        <dbReference type="ARBA" id="ARBA00023239"/>
    </source>
</evidence>
<reference evidence="5" key="1">
    <citation type="journal article" date="2023" name="Plant J.">
        <title>Genome sequences and population genomics provide insights into the demographic history, inbreeding, and mutation load of two 'living fossil' tree species of Dipteronia.</title>
        <authorList>
            <person name="Feng Y."/>
            <person name="Comes H.P."/>
            <person name="Chen J."/>
            <person name="Zhu S."/>
            <person name="Lu R."/>
            <person name="Zhang X."/>
            <person name="Li P."/>
            <person name="Qiu J."/>
            <person name="Olsen K.M."/>
            <person name="Qiu Y."/>
        </authorList>
    </citation>
    <scope>NUCLEOTIDE SEQUENCE</scope>
    <source>
        <strain evidence="5">KIB01</strain>
    </source>
</reference>
<evidence type="ECO:0000313" key="5">
    <source>
        <dbReference type="EMBL" id="KAK2650767.1"/>
    </source>
</evidence>
<dbReference type="PANTHER" id="PTHR31225">
    <property type="entry name" value="OS04G0344100 PROTEIN-RELATED"/>
    <property type="match status" value="1"/>
</dbReference>
<keyword evidence="3" id="KW-0456">Lyase</keyword>
<comment type="caution">
    <text evidence="5">The sequence shown here is derived from an EMBL/GenBank/DDBJ whole genome shotgun (WGS) entry which is preliminary data.</text>
</comment>
<evidence type="ECO:0000256" key="1">
    <source>
        <dbReference type="ARBA" id="ARBA00022723"/>
    </source>
</evidence>
<proteinExistence type="predicted"/>
<dbReference type="PANTHER" id="PTHR31225:SF93">
    <property type="entry name" value="ALPHA-HUMULENE_(-)-(E)-BETA-CARYOPHYLLENE SYNTHASE"/>
    <property type="match status" value="1"/>
</dbReference>
<dbReference type="SUPFAM" id="SSF48576">
    <property type="entry name" value="Terpenoid synthases"/>
    <property type="match status" value="1"/>
</dbReference>
<dbReference type="InterPro" id="IPR005630">
    <property type="entry name" value="Terpene_synthase_metal-bd"/>
</dbReference>
<keyword evidence="2" id="KW-0460">Magnesium</keyword>
<gene>
    <name evidence="5" type="ORF">Ddye_018256</name>
</gene>
<organism evidence="5 6">
    <name type="scientific">Dipteronia dyeriana</name>
    <dbReference type="NCBI Taxonomy" id="168575"/>
    <lineage>
        <taxon>Eukaryota</taxon>
        <taxon>Viridiplantae</taxon>
        <taxon>Streptophyta</taxon>
        <taxon>Embryophyta</taxon>
        <taxon>Tracheophyta</taxon>
        <taxon>Spermatophyta</taxon>
        <taxon>Magnoliopsida</taxon>
        <taxon>eudicotyledons</taxon>
        <taxon>Gunneridae</taxon>
        <taxon>Pentapetalae</taxon>
        <taxon>rosids</taxon>
        <taxon>malvids</taxon>
        <taxon>Sapindales</taxon>
        <taxon>Sapindaceae</taxon>
        <taxon>Hippocastanoideae</taxon>
        <taxon>Acereae</taxon>
        <taxon>Dipteronia</taxon>
    </lineage>
</organism>
<dbReference type="EMBL" id="JANJYI010000005">
    <property type="protein sequence ID" value="KAK2650767.1"/>
    <property type="molecule type" value="Genomic_DNA"/>
</dbReference>
<evidence type="ECO:0000259" key="4">
    <source>
        <dbReference type="Pfam" id="PF03936"/>
    </source>
</evidence>
<dbReference type="GO" id="GO:0000287">
    <property type="term" value="F:magnesium ion binding"/>
    <property type="evidence" value="ECO:0007669"/>
    <property type="project" value="InterPro"/>
</dbReference>
<evidence type="ECO:0000256" key="2">
    <source>
        <dbReference type="ARBA" id="ARBA00022842"/>
    </source>
</evidence>
<name>A0AAD9UAA2_9ROSI</name>
<dbReference type="Proteomes" id="UP001280121">
    <property type="component" value="Unassembled WGS sequence"/>
</dbReference>
<dbReference type="GO" id="GO:0010333">
    <property type="term" value="F:terpene synthase activity"/>
    <property type="evidence" value="ECO:0007669"/>
    <property type="project" value="InterPro"/>
</dbReference>
<dbReference type="GO" id="GO:0016114">
    <property type="term" value="P:terpenoid biosynthetic process"/>
    <property type="evidence" value="ECO:0007669"/>
    <property type="project" value="InterPro"/>
</dbReference>
<sequence length="309" mass="35316">MDCLPKIRKILIGPTVPACHAGPPAKCAWSGRHLPRSEARHGPSMWAVPGTARHAFLGRPNGPTHIYTTGLHTGVSHALLHKWDDSCSDDQWLSDYTKIIYIALLHFYDEISNDVTKEGRSYRISCAKDMFKEYVRAYHVEAEWFNQSYVPSFEEYLSNAIISAACYAITSTTFLGMGEMAGINMFEWLQSRPKLVKDVYTIGRLKDDIITHEFEQKRGHVASAVECYMKQYGISKQETVEKLKVMMEDRWKDVNEECLKPTAIPLQFLLQVVNVARLAEVWYKDGDPLTFPEYLKGYITQLFIDPIPI</sequence>
<keyword evidence="6" id="KW-1185">Reference proteome</keyword>
<dbReference type="AlphaFoldDB" id="A0AAD9UAA2"/>